<dbReference type="SMART" id="SM00387">
    <property type="entry name" value="HATPase_c"/>
    <property type="match status" value="1"/>
</dbReference>
<dbReference type="InterPro" id="IPR003594">
    <property type="entry name" value="HATPase_dom"/>
</dbReference>
<dbReference type="GO" id="GO:0000155">
    <property type="term" value="F:phosphorelay sensor kinase activity"/>
    <property type="evidence" value="ECO:0007669"/>
    <property type="project" value="InterPro"/>
</dbReference>
<dbReference type="InterPro" id="IPR000014">
    <property type="entry name" value="PAS"/>
</dbReference>
<dbReference type="Proteomes" id="UP000598820">
    <property type="component" value="Unassembled WGS sequence"/>
</dbReference>
<evidence type="ECO:0000256" key="3">
    <source>
        <dbReference type="ARBA" id="ARBA00022553"/>
    </source>
</evidence>
<dbReference type="PANTHER" id="PTHR43304:SF1">
    <property type="entry name" value="PAC DOMAIN-CONTAINING PROTEIN"/>
    <property type="match status" value="1"/>
</dbReference>
<dbReference type="Pfam" id="PF00512">
    <property type="entry name" value="HisKA"/>
    <property type="match status" value="1"/>
</dbReference>
<evidence type="ECO:0000256" key="6">
    <source>
        <dbReference type="SAM" id="Coils"/>
    </source>
</evidence>
<protein>
    <recommendedName>
        <fullName evidence="2">histidine kinase</fullName>
        <ecNumber evidence="2">2.7.13.3</ecNumber>
    </recommendedName>
</protein>
<feature type="domain" description="Histidine kinase" evidence="7">
    <location>
        <begin position="173"/>
        <end position="399"/>
    </location>
</feature>
<dbReference type="InterPro" id="IPR005467">
    <property type="entry name" value="His_kinase_dom"/>
</dbReference>
<evidence type="ECO:0000259" key="8">
    <source>
        <dbReference type="PROSITE" id="PS50112"/>
    </source>
</evidence>
<dbReference type="InterPro" id="IPR004358">
    <property type="entry name" value="Sig_transdc_His_kin-like_C"/>
</dbReference>
<dbReference type="SUPFAM" id="SSF55785">
    <property type="entry name" value="PYP-like sensor domain (PAS domain)"/>
    <property type="match status" value="1"/>
</dbReference>
<dbReference type="Gene3D" id="1.10.287.130">
    <property type="match status" value="1"/>
</dbReference>
<evidence type="ECO:0000259" key="7">
    <source>
        <dbReference type="PROSITE" id="PS50109"/>
    </source>
</evidence>
<name>A0A927G9P8_9BACT</name>
<dbReference type="InterPro" id="IPR036890">
    <property type="entry name" value="HATPase_C_sf"/>
</dbReference>
<keyword evidence="5" id="KW-0418">Kinase</keyword>
<dbReference type="PROSITE" id="PS50109">
    <property type="entry name" value="HIS_KIN"/>
    <property type="match status" value="1"/>
</dbReference>
<keyword evidence="6" id="KW-0175">Coiled coil</keyword>
<evidence type="ECO:0000256" key="4">
    <source>
        <dbReference type="ARBA" id="ARBA00022679"/>
    </source>
</evidence>
<evidence type="ECO:0000256" key="5">
    <source>
        <dbReference type="ARBA" id="ARBA00022777"/>
    </source>
</evidence>
<dbReference type="SUPFAM" id="SSF47384">
    <property type="entry name" value="Homodimeric domain of signal transducing histidine kinase"/>
    <property type="match status" value="1"/>
</dbReference>
<gene>
    <name evidence="9" type="ORF">IC229_29690</name>
</gene>
<dbReference type="InterPro" id="IPR003661">
    <property type="entry name" value="HisK_dim/P_dom"/>
</dbReference>
<proteinExistence type="predicted"/>
<dbReference type="InterPro" id="IPR036097">
    <property type="entry name" value="HisK_dim/P_sf"/>
</dbReference>
<dbReference type="EC" id="2.7.13.3" evidence="2"/>
<keyword evidence="10" id="KW-1185">Reference proteome</keyword>
<evidence type="ECO:0000256" key="2">
    <source>
        <dbReference type="ARBA" id="ARBA00012438"/>
    </source>
</evidence>
<dbReference type="RefSeq" id="WP_190891747.1">
    <property type="nucleotide sequence ID" value="NZ_JACWZY010000038.1"/>
</dbReference>
<feature type="coiled-coil region" evidence="6">
    <location>
        <begin position="115"/>
        <end position="166"/>
    </location>
</feature>
<accession>A0A927G9P8</accession>
<dbReference type="SMART" id="SM00091">
    <property type="entry name" value="PAS"/>
    <property type="match status" value="1"/>
</dbReference>
<dbReference type="InterPro" id="IPR052162">
    <property type="entry name" value="Sensor_kinase/Photoreceptor"/>
</dbReference>
<dbReference type="AlphaFoldDB" id="A0A927G9P8"/>
<dbReference type="SUPFAM" id="SSF55874">
    <property type="entry name" value="ATPase domain of HSP90 chaperone/DNA topoisomerase II/histidine kinase"/>
    <property type="match status" value="1"/>
</dbReference>
<evidence type="ECO:0000313" key="10">
    <source>
        <dbReference type="Proteomes" id="UP000598820"/>
    </source>
</evidence>
<dbReference type="CDD" id="cd00130">
    <property type="entry name" value="PAS"/>
    <property type="match status" value="1"/>
</dbReference>
<dbReference type="Gene3D" id="3.30.450.20">
    <property type="entry name" value="PAS domain"/>
    <property type="match status" value="1"/>
</dbReference>
<sequence>MGLSTEQLNQLPGGYFCFSDEGTIVQINQSLLEQLGYEASDVLGQSIERLLPIASRIFYQTHFYPLLKLQGKAEEIFLSLRMKTGEALPVLLNAATIRQDDRLLHQCVCLTVRQRQKYEDQILEAKRMAEQALRENIALINAKQDLEHHQLLLDQQLAELQQKNQEFWQFGRLITHDLQEPLRKITLLADALQQEANGSLAVDSGRLLDRIVEASQRMRELIRRMRDYMLLEVTQHPIHLVNLDSLAINAQELVSQQLATTDIQLVTQGLPSIDGDRGQLLELFFQLIDNSVRFRHQPILGPVEITITGQLVESNRFRATPGKYSYQPFIQITYTDNGPGLLPELVDKVFQIHKKPGTGLLGFGLAICKKIVDNHRGTISINPTSQPGTQFIILFPVQRTSVINSE</sequence>
<reference evidence="9" key="1">
    <citation type="submission" date="2020-09" db="EMBL/GenBank/DDBJ databases">
        <authorList>
            <person name="Kim M.K."/>
        </authorList>
    </citation>
    <scope>NUCLEOTIDE SEQUENCE</scope>
    <source>
        <strain evidence="9">BT702</strain>
    </source>
</reference>
<evidence type="ECO:0000256" key="1">
    <source>
        <dbReference type="ARBA" id="ARBA00000085"/>
    </source>
</evidence>
<dbReference type="EMBL" id="JACWZY010000038">
    <property type="protein sequence ID" value="MBD2704841.1"/>
    <property type="molecule type" value="Genomic_DNA"/>
</dbReference>
<dbReference type="PRINTS" id="PR00344">
    <property type="entry name" value="BCTRLSENSOR"/>
</dbReference>
<keyword evidence="3" id="KW-0597">Phosphoprotein</keyword>
<dbReference type="Pfam" id="PF02518">
    <property type="entry name" value="HATPase_c"/>
    <property type="match status" value="1"/>
</dbReference>
<evidence type="ECO:0000313" key="9">
    <source>
        <dbReference type="EMBL" id="MBD2704841.1"/>
    </source>
</evidence>
<dbReference type="Pfam" id="PF13426">
    <property type="entry name" value="PAS_9"/>
    <property type="match status" value="1"/>
</dbReference>
<dbReference type="NCBIfam" id="TIGR00229">
    <property type="entry name" value="sensory_box"/>
    <property type="match status" value="1"/>
</dbReference>
<keyword evidence="4" id="KW-0808">Transferase</keyword>
<dbReference type="Gene3D" id="3.30.565.10">
    <property type="entry name" value="Histidine kinase-like ATPase, C-terminal domain"/>
    <property type="match status" value="1"/>
</dbReference>
<comment type="catalytic activity">
    <reaction evidence="1">
        <text>ATP + protein L-histidine = ADP + protein N-phospho-L-histidine.</text>
        <dbReference type="EC" id="2.7.13.3"/>
    </reaction>
</comment>
<dbReference type="PROSITE" id="PS50112">
    <property type="entry name" value="PAS"/>
    <property type="match status" value="1"/>
</dbReference>
<feature type="domain" description="PAS" evidence="8">
    <location>
        <begin position="8"/>
        <end position="52"/>
    </location>
</feature>
<dbReference type="InterPro" id="IPR035965">
    <property type="entry name" value="PAS-like_dom_sf"/>
</dbReference>
<dbReference type="CDD" id="cd00082">
    <property type="entry name" value="HisKA"/>
    <property type="match status" value="1"/>
</dbReference>
<comment type="caution">
    <text evidence="9">The sequence shown here is derived from an EMBL/GenBank/DDBJ whole genome shotgun (WGS) entry which is preliminary data.</text>
</comment>
<organism evidence="9 10">
    <name type="scientific">Spirosoma profusum</name>
    <dbReference type="NCBI Taxonomy" id="2771354"/>
    <lineage>
        <taxon>Bacteria</taxon>
        <taxon>Pseudomonadati</taxon>
        <taxon>Bacteroidota</taxon>
        <taxon>Cytophagia</taxon>
        <taxon>Cytophagales</taxon>
        <taxon>Cytophagaceae</taxon>
        <taxon>Spirosoma</taxon>
    </lineage>
</organism>
<dbReference type="PANTHER" id="PTHR43304">
    <property type="entry name" value="PHYTOCHROME-LIKE PROTEIN CPH1"/>
    <property type="match status" value="1"/>
</dbReference>